<proteinExistence type="predicted"/>
<dbReference type="Proteomes" id="UP001596035">
    <property type="component" value="Unassembled WGS sequence"/>
</dbReference>
<evidence type="ECO:0000313" key="4">
    <source>
        <dbReference type="Proteomes" id="UP001596035"/>
    </source>
</evidence>
<feature type="transmembrane region" description="Helical" evidence="2">
    <location>
        <begin position="6"/>
        <end position="30"/>
    </location>
</feature>
<dbReference type="EMBL" id="JBHSKN010000032">
    <property type="protein sequence ID" value="MFC5244888.1"/>
    <property type="molecule type" value="Genomic_DNA"/>
</dbReference>
<evidence type="ECO:0000313" key="3">
    <source>
        <dbReference type="EMBL" id="MFC5244888.1"/>
    </source>
</evidence>
<keyword evidence="2" id="KW-0812">Transmembrane</keyword>
<evidence type="ECO:0000256" key="2">
    <source>
        <dbReference type="SAM" id="Phobius"/>
    </source>
</evidence>
<feature type="region of interest" description="Disordered" evidence="1">
    <location>
        <begin position="39"/>
        <end position="79"/>
    </location>
</feature>
<sequence length="79" mass="8387">MDTTWIQALTSMVAVLGLFVFMTLPALIGIARERRTDRQIERAEAARAAAGSREEPAASRPAASRPATGAAPHRTARAA</sequence>
<feature type="compositionally biased region" description="Low complexity" evidence="1">
    <location>
        <begin position="58"/>
        <end position="67"/>
    </location>
</feature>
<dbReference type="RefSeq" id="WP_344569011.1">
    <property type="nucleotide sequence ID" value="NZ_BAAATG010000058.1"/>
</dbReference>
<keyword evidence="2" id="KW-1133">Transmembrane helix</keyword>
<organism evidence="3 4">
    <name type="scientific">Streptomyces atrovirens</name>
    <dbReference type="NCBI Taxonomy" id="285556"/>
    <lineage>
        <taxon>Bacteria</taxon>
        <taxon>Bacillati</taxon>
        <taxon>Actinomycetota</taxon>
        <taxon>Actinomycetes</taxon>
        <taxon>Kitasatosporales</taxon>
        <taxon>Streptomycetaceae</taxon>
        <taxon>Streptomyces</taxon>
    </lineage>
</organism>
<accession>A0ABW0E5S7</accession>
<keyword evidence="2" id="KW-0472">Membrane</keyword>
<protein>
    <submittedName>
        <fullName evidence="3">Uncharacterized protein</fullName>
    </submittedName>
</protein>
<evidence type="ECO:0000256" key="1">
    <source>
        <dbReference type="SAM" id="MobiDB-lite"/>
    </source>
</evidence>
<reference evidence="4" key="1">
    <citation type="journal article" date="2019" name="Int. J. Syst. Evol. Microbiol.">
        <title>The Global Catalogue of Microorganisms (GCM) 10K type strain sequencing project: providing services to taxonomists for standard genome sequencing and annotation.</title>
        <authorList>
            <consortium name="The Broad Institute Genomics Platform"/>
            <consortium name="The Broad Institute Genome Sequencing Center for Infectious Disease"/>
            <person name="Wu L."/>
            <person name="Ma J."/>
        </authorList>
    </citation>
    <scope>NUCLEOTIDE SEQUENCE [LARGE SCALE GENOMIC DNA]</scope>
    <source>
        <strain evidence="4">CGMCC 4.7131</strain>
    </source>
</reference>
<gene>
    <name evidence="3" type="ORF">ACFPWV_34070</name>
</gene>
<keyword evidence="4" id="KW-1185">Reference proteome</keyword>
<comment type="caution">
    <text evidence="3">The sequence shown here is derived from an EMBL/GenBank/DDBJ whole genome shotgun (WGS) entry which is preliminary data.</text>
</comment>
<name>A0ABW0E5S7_9ACTN</name>